<sequence length="95" mass="10364">MGCCISHSYFEKGTVHEVTLDADGVAQRVPKGQGTHFIHISPNNETHLEEKSDQPSLPAPTHNNDTNKWPSLATPPSYNSKVAPSSEIKEEKPTA</sequence>
<gene>
    <name evidence="2" type="ORF">INT47_007419</name>
</gene>
<organism evidence="2 3">
    <name type="scientific">Mucor saturninus</name>
    <dbReference type="NCBI Taxonomy" id="64648"/>
    <lineage>
        <taxon>Eukaryota</taxon>
        <taxon>Fungi</taxon>
        <taxon>Fungi incertae sedis</taxon>
        <taxon>Mucoromycota</taxon>
        <taxon>Mucoromycotina</taxon>
        <taxon>Mucoromycetes</taxon>
        <taxon>Mucorales</taxon>
        <taxon>Mucorineae</taxon>
        <taxon>Mucoraceae</taxon>
        <taxon>Mucor</taxon>
    </lineage>
</organism>
<dbReference type="OrthoDB" id="2366000at2759"/>
<keyword evidence="3" id="KW-1185">Reference proteome</keyword>
<name>A0A8H7QZ94_9FUNG</name>
<evidence type="ECO:0000313" key="2">
    <source>
        <dbReference type="EMBL" id="KAG2201542.1"/>
    </source>
</evidence>
<reference evidence="2" key="1">
    <citation type="submission" date="2020-12" db="EMBL/GenBank/DDBJ databases">
        <title>Metabolic potential, ecology and presence of endohyphal bacteria is reflected in genomic diversity of Mucoromycotina.</title>
        <authorList>
            <person name="Muszewska A."/>
            <person name="Okrasinska A."/>
            <person name="Steczkiewicz K."/>
            <person name="Drgas O."/>
            <person name="Orlowska M."/>
            <person name="Perlinska-Lenart U."/>
            <person name="Aleksandrzak-Piekarczyk T."/>
            <person name="Szatraj K."/>
            <person name="Zielenkiewicz U."/>
            <person name="Pilsyk S."/>
            <person name="Malc E."/>
            <person name="Mieczkowski P."/>
            <person name="Kruszewska J.S."/>
            <person name="Biernat P."/>
            <person name="Pawlowska J."/>
        </authorList>
    </citation>
    <scope>NUCLEOTIDE SEQUENCE</scope>
    <source>
        <strain evidence="2">WA0000017839</strain>
    </source>
</reference>
<feature type="compositionally biased region" description="Polar residues" evidence="1">
    <location>
        <begin position="61"/>
        <end position="83"/>
    </location>
</feature>
<accession>A0A8H7QZ94</accession>
<proteinExistence type="predicted"/>
<dbReference type="Proteomes" id="UP000603453">
    <property type="component" value="Unassembled WGS sequence"/>
</dbReference>
<comment type="caution">
    <text evidence="2">The sequence shown here is derived from an EMBL/GenBank/DDBJ whole genome shotgun (WGS) entry which is preliminary data.</text>
</comment>
<protein>
    <submittedName>
        <fullName evidence="2">Uncharacterized protein</fullName>
    </submittedName>
</protein>
<feature type="region of interest" description="Disordered" evidence="1">
    <location>
        <begin position="43"/>
        <end position="95"/>
    </location>
</feature>
<evidence type="ECO:0000313" key="3">
    <source>
        <dbReference type="Proteomes" id="UP000603453"/>
    </source>
</evidence>
<evidence type="ECO:0000256" key="1">
    <source>
        <dbReference type="SAM" id="MobiDB-lite"/>
    </source>
</evidence>
<dbReference type="AlphaFoldDB" id="A0A8H7QZ94"/>
<dbReference type="EMBL" id="JAEPRD010000070">
    <property type="protein sequence ID" value="KAG2201542.1"/>
    <property type="molecule type" value="Genomic_DNA"/>
</dbReference>